<evidence type="ECO:0000313" key="4">
    <source>
        <dbReference type="Proteomes" id="UP000276407"/>
    </source>
</evidence>
<dbReference type="InterPro" id="IPR051398">
    <property type="entry name" value="Polysacch_Deacetylase"/>
</dbReference>
<gene>
    <name evidence="3" type="ORF">EFP84_00775</name>
</gene>
<dbReference type="PROSITE" id="PS51677">
    <property type="entry name" value="NODB"/>
    <property type="match status" value="1"/>
</dbReference>
<dbReference type="OrthoDB" id="9778320at2"/>
<dbReference type="InterPro" id="IPR002509">
    <property type="entry name" value="NODB_dom"/>
</dbReference>
<evidence type="ECO:0000256" key="2">
    <source>
        <dbReference type="ARBA" id="ARBA00022729"/>
    </source>
</evidence>
<accession>A0A2M9XUA1</accession>
<dbReference type="SUPFAM" id="SSF88713">
    <property type="entry name" value="Glycoside hydrolase/deacetylase"/>
    <property type="match status" value="1"/>
</dbReference>
<reference evidence="3 4" key="1">
    <citation type="submission" date="2018-11" db="EMBL/GenBank/DDBJ databases">
        <title>Complete genome sequence of Leptospira kmetyi isolate LS 001/16 from soil sample associated with a leptospirosis patient in Kelantan.</title>
        <authorList>
            <person name="Muhammad Yusoff F."/>
            <person name="Muhammad Yusoff S."/>
            <person name="Ahmad M.N."/>
            <person name="Yusof N.Y."/>
            <person name="Aziah I."/>
        </authorList>
    </citation>
    <scope>NUCLEOTIDE SEQUENCE [LARGE SCALE GENOMIC DNA]</scope>
    <source>
        <strain evidence="3 4">LS 001/16</strain>
    </source>
</reference>
<dbReference type="Proteomes" id="UP000276407">
    <property type="component" value="Chromosome 1"/>
</dbReference>
<dbReference type="GO" id="GO:0016810">
    <property type="term" value="F:hydrolase activity, acting on carbon-nitrogen (but not peptide) bonds"/>
    <property type="evidence" value="ECO:0007669"/>
    <property type="project" value="InterPro"/>
</dbReference>
<organism evidence="3 4">
    <name type="scientific">Leptospira kmetyi</name>
    <dbReference type="NCBI Taxonomy" id="408139"/>
    <lineage>
        <taxon>Bacteria</taxon>
        <taxon>Pseudomonadati</taxon>
        <taxon>Spirochaetota</taxon>
        <taxon>Spirochaetia</taxon>
        <taxon>Leptospirales</taxon>
        <taxon>Leptospiraceae</taxon>
        <taxon>Leptospira</taxon>
    </lineage>
</organism>
<dbReference type="GO" id="GO:0005576">
    <property type="term" value="C:extracellular region"/>
    <property type="evidence" value="ECO:0007669"/>
    <property type="project" value="UniProtKB-SubCell"/>
</dbReference>
<dbReference type="CDD" id="cd10918">
    <property type="entry name" value="CE4_NodB_like_5s_6s"/>
    <property type="match status" value="1"/>
</dbReference>
<dbReference type="PANTHER" id="PTHR34216:SF3">
    <property type="entry name" value="POLY-BETA-1,6-N-ACETYL-D-GLUCOSAMINE N-DEACETYLASE"/>
    <property type="match status" value="1"/>
</dbReference>
<dbReference type="AlphaFoldDB" id="A0A2M9XUA1"/>
<sequence length="305" mass="34935">MKTFLNLKPKRPSRTLILFAIAVVFFLILENCNSSSGEKQTSVNTKPNPNGIPVLIYHEIVTDSEKEYGETVISLERFEEQMKYLFSKGYHPITMKELLLYIRKGKVLPDKAVVLNFDDGWKNVLNAVPILNRYSFPASFWIIAGPKGIGNGEYMEWSDIRELSKNPNFEIGSHTFSHPWNPKDNLVTWVDNKNQGKGRKDALFELKESKRILESKLGIPIDYLAWPCGWYNEKLVQLAKESGYKALLTTEDGPNLPGEDPYRIKRVFIDGKCDLASFIEQLENPRYIVCQKSQKPTLGNSPYNH</sequence>
<dbReference type="Gene3D" id="3.20.20.370">
    <property type="entry name" value="Glycoside hydrolase/deacetylase"/>
    <property type="match status" value="1"/>
</dbReference>
<evidence type="ECO:0000256" key="1">
    <source>
        <dbReference type="ARBA" id="ARBA00004613"/>
    </source>
</evidence>
<comment type="subcellular location">
    <subcellularLocation>
        <location evidence="1">Secreted</location>
    </subcellularLocation>
</comment>
<keyword evidence="2" id="KW-0732">Signal</keyword>
<dbReference type="InterPro" id="IPR011330">
    <property type="entry name" value="Glyco_hydro/deAcase_b/a-brl"/>
</dbReference>
<dbReference type="KEGG" id="lkm:EFP84_00775"/>
<dbReference type="GO" id="GO:0005975">
    <property type="term" value="P:carbohydrate metabolic process"/>
    <property type="evidence" value="ECO:0007669"/>
    <property type="project" value="InterPro"/>
</dbReference>
<dbReference type="PANTHER" id="PTHR34216">
    <property type="match status" value="1"/>
</dbReference>
<name>A0A2M9XUA1_9LEPT</name>
<evidence type="ECO:0000313" key="3">
    <source>
        <dbReference type="EMBL" id="AYV54175.1"/>
    </source>
</evidence>
<protein>
    <submittedName>
        <fullName evidence="3">Polysaccharide deacetylase family protein</fullName>
    </submittedName>
</protein>
<dbReference type="Pfam" id="PF01522">
    <property type="entry name" value="Polysacc_deac_1"/>
    <property type="match status" value="1"/>
</dbReference>
<proteinExistence type="predicted"/>
<dbReference type="EMBL" id="CP033614">
    <property type="protein sequence ID" value="AYV54175.1"/>
    <property type="molecule type" value="Genomic_DNA"/>
</dbReference>